<dbReference type="InterPro" id="IPR045738">
    <property type="entry name" value="DUF6088"/>
</dbReference>
<accession>A0A5E6P4L0</accession>
<proteinExistence type="predicted"/>
<dbReference type="Pfam" id="PF19570">
    <property type="entry name" value="DUF6088"/>
    <property type="match status" value="1"/>
</dbReference>
<sequence length="92" mass="10132">MQIKPVFYTSGASRKVKVGDVLVHLLHVSPTKLQHAGTHVGLALCALFYLGKKGLNDTVITSIKAKMTLSEFKRLTDSDIPVWMQVALRQAI</sequence>
<gene>
    <name evidence="1" type="ORF">PS673_00137</name>
</gene>
<protein>
    <submittedName>
        <fullName evidence="1">Uncharacterized protein</fullName>
    </submittedName>
</protein>
<evidence type="ECO:0000313" key="1">
    <source>
        <dbReference type="EMBL" id="VVM38233.1"/>
    </source>
</evidence>
<evidence type="ECO:0000313" key="2">
    <source>
        <dbReference type="Proteomes" id="UP000344274"/>
    </source>
</evidence>
<dbReference type="Proteomes" id="UP000344274">
    <property type="component" value="Unassembled WGS sequence"/>
</dbReference>
<dbReference type="EMBL" id="CABVHB010000001">
    <property type="protein sequence ID" value="VVM38233.1"/>
    <property type="molecule type" value="Genomic_DNA"/>
</dbReference>
<organism evidence="1 2">
    <name type="scientific">Pseudomonas fluorescens</name>
    <dbReference type="NCBI Taxonomy" id="294"/>
    <lineage>
        <taxon>Bacteria</taxon>
        <taxon>Pseudomonadati</taxon>
        <taxon>Pseudomonadota</taxon>
        <taxon>Gammaproteobacteria</taxon>
        <taxon>Pseudomonadales</taxon>
        <taxon>Pseudomonadaceae</taxon>
        <taxon>Pseudomonas</taxon>
    </lineage>
</organism>
<name>A0A5E6P4L0_PSEFL</name>
<reference evidence="1 2" key="1">
    <citation type="submission" date="2019-09" db="EMBL/GenBank/DDBJ databases">
        <authorList>
            <person name="Chandra G."/>
            <person name="Truman W A."/>
        </authorList>
    </citation>
    <scope>NUCLEOTIDE SEQUENCE [LARGE SCALE GENOMIC DNA]</scope>
    <source>
        <strain evidence="1">PS673</strain>
    </source>
</reference>
<dbReference type="AlphaFoldDB" id="A0A5E6P4L0"/>